<evidence type="ECO:0008006" key="4">
    <source>
        <dbReference type="Google" id="ProtNLM"/>
    </source>
</evidence>
<reference evidence="2" key="1">
    <citation type="submission" date="2022-08" db="EMBL/GenBank/DDBJ databases">
        <authorList>
            <person name="Kim S.-J."/>
        </authorList>
    </citation>
    <scope>NUCLEOTIDE SEQUENCE</scope>
    <source>
        <strain evidence="2">KJ</strain>
    </source>
</reference>
<accession>A0AAP5UVG9</accession>
<gene>
    <name evidence="2" type="ORF">ParKJ_23080</name>
</gene>
<sequence>MKRRHFLGASVASLATISLSPATALAHAAAGESERPDAPRVDLTRLHFIVDEPSLGRTPLWFILDSGCSICRTAYSDLRSRAALHDRTLATFQVRFVPVGDAHDSAYAAGRAFAAHSMEGFFVPGWDLQPAPAVWQTVQEDVQRNTAATRALPGYPAFVIEGRPIKLGYDGWHDLSDWLSS</sequence>
<dbReference type="SUPFAM" id="SSF52833">
    <property type="entry name" value="Thioredoxin-like"/>
    <property type="match status" value="1"/>
</dbReference>
<keyword evidence="1" id="KW-0732">Signal</keyword>
<dbReference type="AlphaFoldDB" id="A0AAP5UVG9"/>
<dbReference type="Gene3D" id="3.40.30.10">
    <property type="entry name" value="Glutaredoxin"/>
    <property type="match status" value="1"/>
</dbReference>
<dbReference type="InterPro" id="IPR036249">
    <property type="entry name" value="Thioredoxin-like_sf"/>
</dbReference>
<feature type="chain" id="PRO_5043003677" description="Thioredoxin-like fold domain-containing protein" evidence="1">
    <location>
        <begin position="25"/>
        <end position="181"/>
    </location>
</feature>
<comment type="caution">
    <text evidence="2">The sequence shown here is derived from an EMBL/GenBank/DDBJ whole genome shotgun (WGS) entry which is preliminary data.</text>
</comment>
<protein>
    <recommendedName>
        <fullName evidence="4">Thioredoxin-like fold domain-containing protein</fullName>
    </recommendedName>
</protein>
<evidence type="ECO:0000313" key="3">
    <source>
        <dbReference type="Proteomes" id="UP001246473"/>
    </source>
</evidence>
<name>A0AAP5UVG9_9BURK</name>
<feature type="signal peptide" evidence="1">
    <location>
        <begin position="1"/>
        <end position="24"/>
    </location>
</feature>
<organism evidence="2 3">
    <name type="scientific">Paraburkholderia fungorum</name>
    <dbReference type="NCBI Taxonomy" id="134537"/>
    <lineage>
        <taxon>Bacteria</taxon>
        <taxon>Pseudomonadati</taxon>
        <taxon>Pseudomonadota</taxon>
        <taxon>Betaproteobacteria</taxon>
        <taxon>Burkholderiales</taxon>
        <taxon>Burkholderiaceae</taxon>
        <taxon>Paraburkholderia</taxon>
    </lineage>
</organism>
<dbReference type="Proteomes" id="UP001246473">
    <property type="component" value="Unassembled WGS sequence"/>
</dbReference>
<evidence type="ECO:0000256" key="1">
    <source>
        <dbReference type="SAM" id="SignalP"/>
    </source>
</evidence>
<evidence type="ECO:0000313" key="2">
    <source>
        <dbReference type="EMBL" id="MDT8840313.1"/>
    </source>
</evidence>
<dbReference type="EMBL" id="JANSLM010000008">
    <property type="protein sequence ID" value="MDT8840313.1"/>
    <property type="molecule type" value="Genomic_DNA"/>
</dbReference>
<dbReference type="RefSeq" id="WP_315697179.1">
    <property type="nucleotide sequence ID" value="NZ_JANSLM010000008.1"/>
</dbReference>
<proteinExistence type="predicted"/>